<evidence type="ECO:0000313" key="5">
    <source>
        <dbReference type="Proteomes" id="UP000786185"/>
    </source>
</evidence>
<dbReference type="EMBL" id="SCLC01000007">
    <property type="protein sequence ID" value="MBF4435261.1"/>
    <property type="molecule type" value="Genomic_DNA"/>
</dbReference>
<comment type="caution">
    <text evidence="4">The sequence shown here is derived from an EMBL/GenBank/DDBJ whole genome shotgun (WGS) entry which is preliminary data.</text>
</comment>
<dbReference type="Pfam" id="PF00303">
    <property type="entry name" value="Thymidylat_synt"/>
    <property type="match status" value="1"/>
</dbReference>
<dbReference type="InterPro" id="IPR023451">
    <property type="entry name" value="Thymidate_synth/dCMP_Mease_dom"/>
</dbReference>
<dbReference type="PANTHER" id="PTHR11548">
    <property type="entry name" value="THYMIDYLATE SYNTHASE 1"/>
    <property type="match status" value="1"/>
</dbReference>
<dbReference type="PANTHER" id="PTHR11548:SF1">
    <property type="entry name" value="THYMIDYLATE SYNTHASE 1"/>
    <property type="match status" value="1"/>
</dbReference>
<dbReference type="GO" id="GO:0032259">
    <property type="term" value="P:methylation"/>
    <property type="evidence" value="ECO:0007669"/>
    <property type="project" value="UniProtKB-KW"/>
</dbReference>
<feature type="domain" description="Thymidylate synthase/dCMP hydroxymethylase" evidence="3">
    <location>
        <begin position="15"/>
        <end position="253"/>
    </location>
</feature>
<dbReference type="GO" id="GO:0004799">
    <property type="term" value="F:thymidylate synthase activity"/>
    <property type="evidence" value="ECO:0007669"/>
    <property type="project" value="TreeGrafter"/>
</dbReference>
<dbReference type="Gene3D" id="3.30.572.10">
    <property type="entry name" value="Thymidylate synthase/dCMP hydroxymethylase domain"/>
    <property type="match status" value="1"/>
</dbReference>
<reference evidence="4" key="1">
    <citation type="journal article" date="2021" name="PeerJ">
        <title>Analysis of 44 Vibrio anguillarum genomes reveals high genetic diversity.</title>
        <authorList>
            <person name="Hansen M.J."/>
            <person name="Dalsgaard I."/>
        </authorList>
    </citation>
    <scope>NUCLEOTIDE SEQUENCE</scope>
    <source>
        <strain evidence="4">850617-1/1</strain>
    </source>
</reference>
<accession>A0AAW4BE16</accession>
<dbReference type="GO" id="GO:0006231">
    <property type="term" value="P:dTMP biosynthetic process"/>
    <property type="evidence" value="ECO:0007669"/>
    <property type="project" value="TreeGrafter"/>
</dbReference>
<evidence type="ECO:0000259" key="3">
    <source>
        <dbReference type="Pfam" id="PF00303"/>
    </source>
</evidence>
<dbReference type="SUPFAM" id="SSF55831">
    <property type="entry name" value="Thymidylate synthase/dCMP hydroxymethylase"/>
    <property type="match status" value="1"/>
</dbReference>
<evidence type="ECO:0000256" key="1">
    <source>
        <dbReference type="ARBA" id="ARBA00022603"/>
    </source>
</evidence>
<dbReference type="Proteomes" id="UP000786185">
    <property type="component" value="Unassembled WGS sequence"/>
</dbReference>
<keyword evidence="1" id="KW-0489">Methyltransferase</keyword>
<evidence type="ECO:0000256" key="2">
    <source>
        <dbReference type="ARBA" id="ARBA00022679"/>
    </source>
</evidence>
<protein>
    <submittedName>
        <fullName evidence="4">Thymidylate synthase</fullName>
    </submittedName>
</protein>
<dbReference type="GO" id="GO:0005829">
    <property type="term" value="C:cytosol"/>
    <property type="evidence" value="ECO:0007669"/>
    <property type="project" value="TreeGrafter"/>
</dbReference>
<dbReference type="AlphaFoldDB" id="A0AAW4BE16"/>
<dbReference type="InterPro" id="IPR036926">
    <property type="entry name" value="Thymidate_synth/dCMP_Mease_sf"/>
</dbReference>
<evidence type="ECO:0000313" key="4">
    <source>
        <dbReference type="EMBL" id="MBF4435261.1"/>
    </source>
</evidence>
<sequence length="360" mass="41838">MHIVYGDTINDVIMKILEKVLTEGTCLSTRNGDALTIYDASLILHNPRSRHLSLLGRKNNIFSTFAEAMWVLAGDNRIEPYLKFFLPRAPKYSDDGVVWRAAYGERLYAHGQLENVINQFKKDGIFTRRAVLSLYMPDRDTDESLKNVYNLQNSVDIPCNNLIHFFVTPDKKLNIKIIQRSGDLIFGISNINIFEFSLLQEIVVSVLQNEVDSEIKVGYLHQSVTNLHIYKKRIEQAKDIYDNKEKQQTKILNNDEIKFPNSLPEIKSLFIDIVEFFNTLITENHNKERIPEEVKILEGIFDKYCVEKEKNLLWGYAEAVLSYIHQEKFNQPIVIKNEFSDDFNLSISLNHFNKNNKENI</sequence>
<gene>
    <name evidence="4" type="ORF">ERJ77_12160</name>
</gene>
<proteinExistence type="predicted"/>
<organism evidence="4 5">
    <name type="scientific">Vibrio anguillarum</name>
    <name type="common">Listonella anguillarum</name>
    <dbReference type="NCBI Taxonomy" id="55601"/>
    <lineage>
        <taxon>Bacteria</taxon>
        <taxon>Pseudomonadati</taxon>
        <taxon>Pseudomonadota</taxon>
        <taxon>Gammaproteobacteria</taxon>
        <taxon>Vibrionales</taxon>
        <taxon>Vibrionaceae</taxon>
        <taxon>Vibrio</taxon>
    </lineage>
</organism>
<dbReference type="InterPro" id="IPR045097">
    <property type="entry name" value="Thymidate_synth/dCMP_Mease"/>
</dbReference>
<name>A0AAW4BE16_VIBAN</name>
<keyword evidence="2" id="KW-0808">Transferase</keyword>